<evidence type="ECO:0000313" key="1">
    <source>
        <dbReference type="EMBL" id="GBN54980.1"/>
    </source>
</evidence>
<name>A0A4Y2PWM4_ARAVE</name>
<proteinExistence type="predicted"/>
<comment type="caution">
    <text evidence="1">The sequence shown here is derived from an EMBL/GenBank/DDBJ whole genome shotgun (WGS) entry which is preliminary data.</text>
</comment>
<accession>A0A4Y2PWM4</accession>
<keyword evidence="2" id="KW-1185">Reference proteome</keyword>
<organism evidence="1 2">
    <name type="scientific">Araneus ventricosus</name>
    <name type="common">Orbweaver spider</name>
    <name type="synonym">Epeira ventricosa</name>
    <dbReference type="NCBI Taxonomy" id="182803"/>
    <lineage>
        <taxon>Eukaryota</taxon>
        <taxon>Metazoa</taxon>
        <taxon>Ecdysozoa</taxon>
        <taxon>Arthropoda</taxon>
        <taxon>Chelicerata</taxon>
        <taxon>Arachnida</taxon>
        <taxon>Araneae</taxon>
        <taxon>Araneomorphae</taxon>
        <taxon>Entelegynae</taxon>
        <taxon>Araneoidea</taxon>
        <taxon>Araneidae</taxon>
        <taxon>Araneus</taxon>
    </lineage>
</organism>
<evidence type="ECO:0000313" key="2">
    <source>
        <dbReference type="Proteomes" id="UP000499080"/>
    </source>
</evidence>
<protein>
    <submittedName>
        <fullName evidence="1">Uncharacterized protein</fullName>
    </submittedName>
</protein>
<gene>
    <name evidence="1" type="ORF">AVEN_246981_1</name>
</gene>
<reference evidence="1 2" key="1">
    <citation type="journal article" date="2019" name="Sci. Rep.">
        <title>Orb-weaving spider Araneus ventricosus genome elucidates the spidroin gene catalogue.</title>
        <authorList>
            <person name="Kono N."/>
            <person name="Nakamura H."/>
            <person name="Ohtoshi R."/>
            <person name="Moran D.A.P."/>
            <person name="Shinohara A."/>
            <person name="Yoshida Y."/>
            <person name="Fujiwara M."/>
            <person name="Mori M."/>
            <person name="Tomita M."/>
            <person name="Arakawa K."/>
        </authorList>
    </citation>
    <scope>NUCLEOTIDE SEQUENCE [LARGE SCALE GENOMIC DNA]</scope>
</reference>
<dbReference type="EMBL" id="BGPR01217295">
    <property type="protein sequence ID" value="GBN54980.1"/>
    <property type="molecule type" value="Genomic_DNA"/>
</dbReference>
<feature type="non-terminal residue" evidence="1">
    <location>
        <position position="123"/>
    </location>
</feature>
<dbReference type="AlphaFoldDB" id="A0A4Y2PWM4"/>
<dbReference type="Proteomes" id="UP000499080">
    <property type="component" value="Unassembled WGS sequence"/>
</dbReference>
<sequence>MQGNLNIQETKHQQDSCLTNPAISIRLFPISLRHSLQIITGDFQISFVTITVKLELQLVLETSVIEDVDITKINFNICFKNSTYVEQKNKWHRYDGYHHFIYSTYIIAGTGDYNTTKGAVQIL</sequence>